<dbReference type="STRING" id="1796646.A4V02_11575"/>
<reference evidence="4" key="1">
    <citation type="submission" date="2016-04" db="EMBL/GenBank/DDBJ databases">
        <title>Complete Genome Sequences of Twelve Strains of a Stable Defined Moderately Diverse Mouse Microbiota 2 (sDMDMm2).</title>
        <authorList>
            <person name="Uchimura Y."/>
            <person name="Wyss M."/>
            <person name="Brugiroux S."/>
            <person name="Limenitakis J.P."/>
            <person name="Stecher B."/>
            <person name="McCoy K.D."/>
            <person name="Macpherson A.J."/>
        </authorList>
    </citation>
    <scope>NUCLEOTIDE SEQUENCE [LARGE SCALE GENOMIC DNA]</scope>
    <source>
        <strain evidence="4">YL27</strain>
    </source>
</reference>
<dbReference type="RefSeq" id="WP_068961576.1">
    <property type="nucleotide sequence ID" value="NZ_CAJTAP010000001.1"/>
</dbReference>
<keyword evidence="4" id="KW-1185">Reference proteome</keyword>
<accession>A0A1B1SBU1</accession>
<dbReference type="GeneID" id="65537511"/>
<feature type="region of interest" description="Disordered" evidence="1">
    <location>
        <begin position="23"/>
        <end position="59"/>
    </location>
</feature>
<evidence type="ECO:0000313" key="4">
    <source>
        <dbReference type="Proteomes" id="UP000186351"/>
    </source>
</evidence>
<evidence type="ECO:0000256" key="1">
    <source>
        <dbReference type="SAM" id="MobiDB-lite"/>
    </source>
</evidence>
<evidence type="ECO:0000313" key="3">
    <source>
        <dbReference type="EMBL" id="ANU64292.1"/>
    </source>
</evidence>
<name>A0A1B1SBU1_9BACT</name>
<protein>
    <submittedName>
        <fullName evidence="3">Uncharacterized protein</fullName>
    </submittedName>
</protein>
<keyword evidence="2" id="KW-0472">Membrane</keyword>
<feature type="compositionally biased region" description="Low complexity" evidence="1">
    <location>
        <begin position="200"/>
        <end position="215"/>
    </location>
</feature>
<sequence length="237" mass="26926">MLLDFDTKPDNFTRDEEAITRDEDKVMVDGVNSDGRPTISFNRDEGNPTESPSQKPPRRRRSRGRVILWWTICIVTVVLVAAFWIRYFNPYSVGAQERGFINSLECRGFIFKTWEGDLIVTNALADSIRPYMRDFDFSVEKSRVADELMRYKNSAQEVVVTYKRYLGTIPWRGEHKYIVTSVKPVNENSDSPLHRPVVQETTPPAEEAETTPGATNNKATASDTTTSHVALDTKTGN</sequence>
<evidence type="ECO:0000256" key="2">
    <source>
        <dbReference type="SAM" id="Phobius"/>
    </source>
</evidence>
<gene>
    <name evidence="3" type="ORF">A4V02_11575</name>
</gene>
<accession>A0A1Z2XGP6</accession>
<feature type="compositionally biased region" description="Polar residues" evidence="1">
    <location>
        <begin position="216"/>
        <end position="237"/>
    </location>
</feature>
<organism evidence="3 4">
    <name type="scientific">Muribaculum intestinale</name>
    <dbReference type="NCBI Taxonomy" id="1796646"/>
    <lineage>
        <taxon>Bacteria</taxon>
        <taxon>Pseudomonadati</taxon>
        <taxon>Bacteroidota</taxon>
        <taxon>Bacteroidia</taxon>
        <taxon>Bacteroidales</taxon>
        <taxon>Muribaculaceae</taxon>
        <taxon>Muribaculum</taxon>
    </lineage>
</organism>
<feature type="region of interest" description="Disordered" evidence="1">
    <location>
        <begin position="185"/>
        <end position="237"/>
    </location>
</feature>
<keyword evidence="2" id="KW-0812">Transmembrane</keyword>
<feature type="transmembrane region" description="Helical" evidence="2">
    <location>
        <begin position="67"/>
        <end position="88"/>
    </location>
</feature>
<proteinExistence type="predicted"/>
<dbReference type="Proteomes" id="UP000186351">
    <property type="component" value="Chromosome"/>
</dbReference>
<dbReference type="AlphaFoldDB" id="A0A1B1SBU1"/>
<dbReference type="KEGG" id="pary:A4V02_11575"/>
<keyword evidence="2" id="KW-1133">Transmembrane helix</keyword>
<dbReference type="EMBL" id="CP015402">
    <property type="protein sequence ID" value="ANU64292.1"/>
    <property type="molecule type" value="Genomic_DNA"/>
</dbReference>
<dbReference type="OrthoDB" id="9794557at2"/>